<organism evidence="3 4">
    <name type="scientific">Porphyra umbilicalis</name>
    <name type="common">Purple laver</name>
    <name type="synonym">Red alga</name>
    <dbReference type="NCBI Taxonomy" id="2786"/>
    <lineage>
        <taxon>Eukaryota</taxon>
        <taxon>Rhodophyta</taxon>
        <taxon>Bangiophyceae</taxon>
        <taxon>Bangiales</taxon>
        <taxon>Bangiaceae</taxon>
        <taxon>Porphyra</taxon>
    </lineage>
</organism>
<evidence type="ECO:0000313" key="4">
    <source>
        <dbReference type="Proteomes" id="UP000218209"/>
    </source>
</evidence>
<proteinExistence type="predicted"/>
<reference evidence="3 4" key="1">
    <citation type="submission" date="2017-03" db="EMBL/GenBank/DDBJ databases">
        <title>WGS assembly of Porphyra umbilicalis.</title>
        <authorList>
            <person name="Brawley S.H."/>
            <person name="Blouin N.A."/>
            <person name="Ficko-Blean E."/>
            <person name="Wheeler G.L."/>
            <person name="Lohr M."/>
            <person name="Goodson H.V."/>
            <person name="Jenkins J.W."/>
            <person name="Blaby-Haas C.E."/>
            <person name="Helliwell K.E."/>
            <person name="Chan C."/>
            <person name="Marriage T."/>
            <person name="Bhattacharya D."/>
            <person name="Klein A.S."/>
            <person name="Badis Y."/>
            <person name="Brodie J."/>
            <person name="Cao Y."/>
            <person name="Collen J."/>
            <person name="Dittami S.M."/>
            <person name="Gachon C.M."/>
            <person name="Green B.R."/>
            <person name="Karpowicz S."/>
            <person name="Kim J.W."/>
            <person name="Kudahl U."/>
            <person name="Lin S."/>
            <person name="Michel G."/>
            <person name="Mittag M."/>
            <person name="Olson B.J."/>
            <person name="Pangilinan J."/>
            <person name="Peng Y."/>
            <person name="Qiu H."/>
            <person name="Shu S."/>
            <person name="Singer J.T."/>
            <person name="Smith A.G."/>
            <person name="Sprecher B.N."/>
            <person name="Wagner V."/>
            <person name="Wang W."/>
            <person name="Wang Z.-Y."/>
            <person name="Yan J."/>
            <person name="Yarish C."/>
            <person name="Zoeuner-Riek S."/>
            <person name="Zhuang Y."/>
            <person name="Zou Y."/>
            <person name="Lindquist E.A."/>
            <person name="Grimwood J."/>
            <person name="Barry K."/>
            <person name="Rokhsar D.S."/>
            <person name="Schmutz J."/>
            <person name="Stiller J.W."/>
            <person name="Grossman A.R."/>
            <person name="Prochnik S.E."/>
        </authorList>
    </citation>
    <scope>NUCLEOTIDE SEQUENCE [LARGE SCALE GENOMIC DNA]</scope>
    <source>
        <strain evidence="3">4086291</strain>
    </source>
</reference>
<name>A0A1X6PDB4_PORUM</name>
<gene>
    <name evidence="3" type="ORF">BU14_0101s0007</name>
</gene>
<feature type="region of interest" description="Disordered" evidence="1">
    <location>
        <begin position="127"/>
        <end position="156"/>
    </location>
</feature>
<sequence length="704" mass="71393">MSVRPFLGRLLVSVGHVLAPEVAEAALSAAADGRRRRAPLAHAATSPSTDDDVVLVSTVAAAATTAPAPAPATLAARATLVAPAPGAETSPGFTPRHACPSIEMAGGGHPRFRRLRPMSDVARTASGVATEGGADGAAAPARPATPSTLTDTPKSAAPVAAVPVAATAAETTNTGGGPDAVVTTGVPPIGRPTVPGGGSQLAVVADTAADTGGAAAGDVACNVGIGRPATAAAASARNKNRVISSGIEKFQTSLTFLRQGRKSVPGGAAAAVSELVPGAAASASNGRGNLIKKGTGGQPLPLRISKSAPAIVPPSPKRLKRTQAQLMAAAAAAASGELVWQVDGVDVPVAQPAWDPATSNTLLCSQIAAHNSYVSALETRKVNEAIAAVAGAVAVLSANHKAQSKAAAVDVGAGVGAGVGAADADVNADADAGADSDVDVDKVDFPAKKRLRVDENKVATTAAAASDAKDEIVVVPWQPAAKTCGVRRRHSGRRGAAAKGEGGAESEFTECGIRKPRIQSLRSYLITKLHTLFFAPDCADDVFHSLNSRITFFESVVMRVGKVGQADAQTLLKEEFMVPAKSDGSKPSPKKLKPWLGKALNNVHYNLKEVIVRAWAEATGYDGTKAEAVRFLKGRSYLMESVGRRGVLMAYLEAVSHCGGDADQFAFPDGEGSDAIVTASLATLAFILSKVRVICGVGCLVLCE</sequence>
<feature type="region of interest" description="Disordered" evidence="1">
    <location>
        <begin position="86"/>
        <end position="113"/>
    </location>
</feature>
<evidence type="ECO:0000313" key="3">
    <source>
        <dbReference type="EMBL" id="OSX78726.1"/>
    </source>
</evidence>
<evidence type="ECO:0000256" key="1">
    <source>
        <dbReference type="SAM" id="MobiDB-lite"/>
    </source>
</evidence>
<dbReference type="AlphaFoldDB" id="A0A1X6PDB4"/>
<feature type="compositionally biased region" description="Low complexity" evidence="1">
    <location>
        <begin position="129"/>
        <end position="148"/>
    </location>
</feature>
<dbReference type="EMBL" id="KV918806">
    <property type="protein sequence ID" value="OSX78726.1"/>
    <property type="molecule type" value="Genomic_DNA"/>
</dbReference>
<keyword evidence="2" id="KW-0732">Signal</keyword>
<feature type="signal peptide" evidence="2">
    <location>
        <begin position="1"/>
        <end position="25"/>
    </location>
</feature>
<feature type="chain" id="PRO_5012982117" evidence="2">
    <location>
        <begin position="26"/>
        <end position="704"/>
    </location>
</feature>
<protein>
    <submittedName>
        <fullName evidence="3">Uncharacterized protein</fullName>
    </submittedName>
</protein>
<keyword evidence="4" id="KW-1185">Reference proteome</keyword>
<dbReference type="Proteomes" id="UP000218209">
    <property type="component" value="Unassembled WGS sequence"/>
</dbReference>
<accession>A0A1X6PDB4</accession>
<evidence type="ECO:0000256" key="2">
    <source>
        <dbReference type="SAM" id="SignalP"/>
    </source>
</evidence>